<dbReference type="EMBL" id="JSYN01000052">
    <property type="protein sequence ID" value="KIA88403.1"/>
    <property type="molecule type" value="Genomic_DNA"/>
</dbReference>
<gene>
    <name evidence="2" type="ORF">OC25_26250</name>
</gene>
<dbReference type="OrthoDB" id="886739at2"/>
<sequence>MKKHTLIFVFLSLVMTQLNAKTVLRVDSIQTASIKQANADIKKGKLKFLIQGGIVATRVKGQEIFEQKYGIVYYDFGCVGPSNIRIDAYNKVVGNFMDRKYGKAWRKEVRKDVRGI</sequence>
<accession>A0A0C1F917</accession>
<dbReference type="Proteomes" id="UP000031246">
    <property type="component" value="Unassembled WGS sequence"/>
</dbReference>
<feature type="signal peptide" evidence="1">
    <location>
        <begin position="1"/>
        <end position="20"/>
    </location>
</feature>
<evidence type="ECO:0000313" key="2">
    <source>
        <dbReference type="EMBL" id="KIA88403.1"/>
    </source>
</evidence>
<dbReference type="RefSeq" id="WP_039483376.1">
    <property type="nucleotide sequence ID" value="NZ_JSYN01000052.1"/>
</dbReference>
<keyword evidence="1" id="KW-0732">Signal</keyword>
<evidence type="ECO:0000313" key="3">
    <source>
        <dbReference type="Proteomes" id="UP000031246"/>
    </source>
</evidence>
<keyword evidence="3" id="KW-1185">Reference proteome</keyword>
<feature type="chain" id="PRO_5002144759" evidence="1">
    <location>
        <begin position="21"/>
        <end position="116"/>
    </location>
</feature>
<name>A0A0C1F917_9SPHI</name>
<organism evidence="2 3">
    <name type="scientific">Pedobacter kyungheensis</name>
    <dbReference type="NCBI Taxonomy" id="1069985"/>
    <lineage>
        <taxon>Bacteria</taxon>
        <taxon>Pseudomonadati</taxon>
        <taxon>Bacteroidota</taxon>
        <taxon>Sphingobacteriia</taxon>
        <taxon>Sphingobacteriales</taxon>
        <taxon>Sphingobacteriaceae</taxon>
        <taxon>Pedobacter</taxon>
    </lineage>
</organism>
<reference evidence="2 3" key="1">
    <citation type="submission" date="2014-10" db="EMBL/GenBank/DDBJ databases">
        <title>Pedobacter Kyungheensis.</title>
        <authorList>
            <person name="Anderson B.M."/>
            <person name="Newman J.D."/>
        </authorList>
    </citation>
    <scope>NUCLEOTIDE SEQUENCE [LARGE SCALE GENOMIC DNA]</scope>
    <source>
        <strain evidence="2 3">KACC 16221</strain>
    </source>
</reference>
<dbReference type="AlphaFoldDB" id="A0A0C1F917"/>
<proteinExistence type="predicted"/>
<evidence type="ECO:0000256" key="1">
    <source>
        <dbReference type="SAM" id="SignalP"/>
    </source>
</evidence>
<comment type="caution">
    <text evidence="2">The sequence shown here is derived from an EMBL/GenBank/DDBJ whole genome shotgun (WGS) entry which is preliminary data.</text>
</comment>
<protein>
    <submittedName>
        <fullName evidence="2">Uncharacterized protein</fullName>
    </submittedName>
</protein>